<organism evidence="2 3">
    <name type="scientific">Nocardia speluncae</name>
    <dbReference type="NCBI Taxonomy" id="419477"/>
    <lineage>
        <taxon>Bacteria</taxon>
        <taxon>Bacillati</taxon>
        <taxon>Actinomycetota</taxon>
        <taxon>Actinomycetes</taxon>
        <taxon>Mycobacteriales</taxon>
        <taxon>Nocardiaceae</taxon>
        <taxon>Nocardia</taxon>
    </lineage>
</organism>
<reference evidence="2 3" key="1">
    <citation type="submission" date="2020-04" db="EMBL/GenBank/DDBJ databases">
        <title>MicrobeNet Type strains.</title>
        <authorList>
            <person name="Nicholson A.C."/>
        </authorList>
    </citation>
    <scope>NUCLEOTIDE SEQUENCE [LARGE SCALE GENOMIC DNA]</scope>
    <source>
        <strain evidence="2 3">DSM 45078</strain>
    </source>
</reference>
<keyword evidence="3" id="KW-1185">Reference proteome</keyword>
<dbReference type="InterPro" id="IPR003607">
    <property type="entry name" value="HD/PDEase_dom"/>
</dbReference>
<sequence length="214" mass="22826">MSLDLPATPLALAAHTVIDTELTPALRNHSVRSFLFARAAAADHGMRAGTDYDEEIVYLICALHDIGLAEVANGDQRFEVDGADYAAEFLESQGVTDERVDIIWDAIAAHTTGLSGSPVYRRRRPAAIWVAVDGIAIDIGGSADMVPAGYADRVHADYPRLGGIRALTRLVEKQAVANPAKAQPGSLPGEIVRLAHPELVPNWQDIIAAGGWGD</sequence>
<dbReference type="RefSeq" id="WP_068036435.1">
    <property type="nucleotide sequence ID" value="NZ_JAAXOO010000001.1"/>
</dbReference>
<dbReference type="Gene3D" id="1.10.3210.10">
    <property type="entry name" value="Hypothetical protein af1432"/>
    <property type="match status" value="1"/>
</dbReference>
<gene>
    <name evidence="2" type="ORF">HGA13_04420</name>
</gene>
<dbReference type="CDD" id="cd00077">
    <property type="entry name" value="HDc"/>
    <property type="match status" value="1"/>
</dbReference>
<dbReference type="SUPFAM" id="SSF109604">
    <property type="entry name" value="HD-domain/PDEase-like"/>
    <property type="match status" value="1"/>
</dbReference>
<dbReference type="Pfam" id="PF01966">
    <property type="entry name" value="HD"/>
    <property type="match status" value="1"/>
</dbReference>
<dbReference type="PANTHER" id="PTHR35569:SF1">
    <property type="entry name" value="CYANAMIDE HYDRATASE DDI2-RELATED"/>
    <property type="match status" value="1"/>
</dbReference>
<dbReference type="AlphaFoldDB" id="A0A846X8L6"/>
<protein>
    <submittedName>
        <fullName evidence="2">HD domain-containing protein</fullName>
    </submittedName>
</protein>
<name>A0A846X8L6_9NOCA</name>
<dbReference type="EMBL" id="JAAXOO010000001">
    <property type="protein sequence ID" value="NKY32318.1"/>
    <property type="molecule type" value="Genomic_DNA"/>
</dbReference>
<accession>A0A846X8L6</accession>
<evidence type="ECO:0000313" key="2">
    <source>
        <dbReference type="EMBL" id="NKY32318.1"/>
    </source>
</evidence>
<dbReference type="Proteomes" id="UP000565715">
    <property type="component" value="Unassembled WGS sequence"/>
</dbReference>
<dbReference type="PANTHER" id="PTHR35569">
    <property type="entry name" value="CYANAMIDE HYDRATASE DDI2-RELATED"/>
    <property type="match status" value="1"/>
</dbReference>
<evidence type="ECO:0000313" key="3">
    <source>
        <dbReference type="Proteomes" id="UP000565715"/>
    </source>
</evidence>
<feature type="domain" description="HD" evidence="1">
    <location>
        <begin position="28"/>
        <end position="117"/>
    </location>
</feature>
<evidence type="ECO:0000259" key="1">
    <source>
        <dbReference type="Pfam" id="PF01966"/>
    </source>
</evidence>
<comment type="caution">
    <text evidence="2">The sequence shown here is derived from an EMBL/GenBank/DDBJ whole genome shotgun (WGS) entry which is preliminary data.</text>
</comment>
<dbReference type="InterPro" id="IPR006674">
    <property type="entry name" value="HD_domain"/>
</dbReference>
<proteinExistence type="predicted"/>